<reference evidence="1 2" key="1">
    <citation type="submission" date="2019-02" db="EMBL/GenBank/DDBJ databases">
        <title>Deep-cultivation of Planctomycetes and their phenomic and genomic characterization uncovers novel biology.</title>
        <authorList>
            <person name="Wiegand S."/>
            <person name="Jogler M."/>
            <person name="Boedeker C."/>
            <person name="Pinto D."/>
            <person name="Vollmers J."/>
            <person name="Rivas-Marin E."/>
            <person name="Kohn T."/>
            <person name="Peeters S.H."/>
            <person name="Heuer A."/>
            <person name="Rast P."/>
            <person name="Oberbeckmann S."/>
            <person name="Bunk B."/>
            <person name="Jeske O."/>
            <person name="Meyerdierks A."/>
            <person name="Storesund J.E."/>
            <person name="Kallscheuer N."/>
            <person name="Luecker S."/>
            <person name="Lage O.M."/>
            <person name="Pohl T."/>
            <person name="Merkel B.J."/>
            <person name="Hornburger P."/>
            <person name="Mueller R.-W."/>
            <person name="Bruemmer F."/>
            <person name="Labrenz M."/>
            <person name="Spormann A.M."/>
            <person name="Op Den Camp H."/>
            <person name="Overmann J."/>
            <person name="Amann R."/>
            <person name="Jetten M.S.M."/>
            <person name="Mascher T."/>
            <person name="Medema M.H."/>
            <person name="Devos D.P."/>
            <person name="Kaster A.-K."/>
            <person name="Ovreas L."/>
            <person name="Rohde M."/>
            <person name="Galperin M.Y."/>
            <person name="Jogler C."/>
        </authorList>
    </citation>
    <scope>NUCLEOTIDE SEQUENCE [LARGE SCALE GENOMIC DNA]</scope>
    <source>
        <strain evidence="1 2">Pla52o</strain>
    </source>
</reference>
<dbReference type="InterPro" id="IPR007825">
    <property type="entry name" value="Major_OMP_Legionella"/>
</dbReference>
<dbReference type="Proteomes" id="UP000316304">
    <property type="component" value="Unassembled WGS sequence"/>
</dbReference>
<sequence length="435" mass="46762">MNKQGCRRDIVLPSIAFSTRRIVPFVVLAILGGIGGDAMAQGFHSYPAGVAPSCDHSACARSSDVFWPSSRGGTGGWGGQPVGNRWGSLNHTEAAIGSDTLPSNWFHAPYSTFDSAIESSVLPSAACHPQADCQLPEVATDSACDSAPRSGKLLGGMEFMWMRAHFDQNVAMIIDPPVGNTLVPFDYNYELSPRVWLGWQSLRGGGFRATYFRFDEQADSEAVTAVTGSTPVFVYVYGAGGNLSRNAQAQVGETLTSNHRLKLQALDLEATQRFGWNSLQGTLAGGVRIASIQQYMRGDVRDAGGVLQEAVSNDLNVEGAGPTISLQLRRGLGTSRLGVYGGLRGSLLMSETTQKIYEMKNVFTTELEDAAVHREVITALEMSMGLQWNQARGDHSHWFARGGYEGQAWFDAGGPVDSSSTISLDAITFALGMQF</sequence>
<proteinExistence type="predicted"/>
<organism evidence="1 2">
    <name type="scientific">Novipirellula galeiformis</name>
    <dbReference type="NCBI Taxonomy" id="2528004"/>
    <lineage>
        <taxon>Bacteria</taxon>
        <taxon>Pseudomonadati</taxon>
        <taxon>Planctomycetota</taxon>
        <taxon>Planctomycetia</taxon>
        <taxon>Pirellulales</taxon>
        <taxon>Pirellulaceae</taxon>
        <taxon>Novipirellula</taxon>
    </lineage>
</organism>
<evidence type="ECO:0000313" key="1">
    <source>
        <dbReference type="EMBL" id="TWU22044.1"/>
    </source>
</evidence>
<name>A0A5C6CEV0_9BACT</name>
<protein>
    <submittedName>
        <fullName evidence="1">Uncharacterized protein</fullName>
    </submittedName>
</protein>
<accession>A0A5C6CEV0</accession>
<evidence type="ECO:0000313" key="2">
    <source>
        <dbReference type="Proteomes" id="UP000316304"/>
    </source>
</evidence>
<comment type="caution">
    <text evidence="1">The sequence shown here is derived from an EMBL/GenBank/DDBJ whole genome shotgun (WGS) entry which is preliminary data.</text>
</comment>
<dbReference type="EMBL" id="SJPT01000005">
    <property type="protein sequence ID" value="TWU22044.1"/>
    <property type="molecule type" value="Genomic_DNA"/>
</dbReference>
<keyword evidence="2" id="KW-1185">Reference proteome</keyword>
<dbReference type="Pfam" id="PF05150">
    <property type="entry name" value="Legionella_OMP"/>
    <property type="match status" value="1"/>
</dbReference>
<gene>
    <name evidence="1" type="ORF">Pla52o_30920</name>
</gene>
<dbReference type="AlphaFoldDB" id="A0A5C6CEV0"/>